<name>A0AA88KWD8_NAELO</name>
<dbReference type="AlphaFoldDB" id="A0AA88KWD8"/>
<gene>
    <name evidence="2" type="ORF">C9374_012737</name>
</gene>
<sequence length="210" mass="24276">MLSPNTIRKTRNESDVYQIVSENGRSLHHVTGTLKDNKNIALAAMENDLYAFLYISNRLKQDPEIITYVLERIFQLLTSGSSEQTDFVQKKLLPSLDRSCKTLLQQLMKRDGLLFQHLRGKFLACTSLAILAVKQNPRAIHFVSKPIFDYKTLAKLAIEGDYYVALELVDKRAWENEKIVSKAFMLKNKLRRCEKFLDICIISFEEVEGW</sequence>
<keyword evidence="3" id="KW-1185">Reference proteome</keyword>
<evidence type="ECO:0000313" key="3">
    <source>
        <dbReference type="Proteomes" id="UP000816034"/>
    </source>
</evidence>
<comment type="caution">
    <text evidence="2">The sequence shown here is derived from an EMBL/GenBank/DDBJ whole genome shotgun (WGS) entry which is preliminary data.</text>
</comment>
<reference evidence="2 3" key="1">
    <citation type="journal article" date="2018" name="BMC Genomics">
        <title>The genome of Naegleria lovaniensis, the basis for a comparative approach to unravel pathogenicity factors of the human pathogenic amoeba N. fowleri.</title>
        <authorList>
            <person name="Liechti N."/>
            <person name="Schurch N."/>
            <person name="Bruggmann R."/>
            <person name="Wittwer M."/>
        </authorList>
    </citation>
    <scope>NUCLEOTIDE SEQUENCE [LARGE SCALE GENOMIC DNA]</scope>
    <source>
        <strain evidence="2 3">ATCC 30569</strain>
    </source>
</reference>
<evidence type="ECO:0000313" key="2">
    <source>
        <dbReference type="EMBL" id="KAG2392485.1"/>
    </source>
</evidence>
<accession>A0AA88KWD8</accession>
<dbReference type="GeneID" id="68105191"/>
<feature type="domain" description="DUF4116" evidence="1">
    <location>
        <begin position="16"/>
        <end position="60"/>
    </location>
</feature>
<protein>
    <recommendedName>
        <fullName evidence="1">DUF4116 domain-containing protein</fullName>
    </recommendedName>
</protein>
<dbReference type="InterPro" id="IPR025197">
    <property type="entry name" value="DUF4116"/>
</dbReference>
<dbReference type="Pfam" id="PF13475">
    <property type="entry name" value="DUF4116"/>
    <property type="match status" value="1"/>
</dbReference>
<dbReference type="EMBL" id="PYSW02000005">
    <property type="protein sequence ID" value="KAG2392485.1"/>
    <property type="molecule type" value="Genomic_DNA"/>
</dbReference>
<dbReference type="Proteomes" id="UP000816034">
    <property type="component" value="Unassembled WGS sequence"/>
</dbReference>
<dbReference type="RefSeq" id="XP_044554379.1">
    <property type="nucleotide sequence ID" value="XM_044688536.1"/>
</dbReference>
<proteinExistence type="predicted"/>
<evidence type="ECO:0000259" key="1">
    <source>
        <dbReference type="Pfam" id="PF13475"/>
    </source>
</evidence>
<organism evidence="2 3">
    <name type="scientific">Naegleria lovaniensis</name>
    <name type="common">Amoeba</name>
    <dbReference type="NCBI Taxonomy" id="51637"/>
    <lineage>
        <taxon>Eukaryota</taxon>
        <taxon>Discoba</taxon>
        <taxon>Heterolobosea</taxon>
        <taxon>Tetramitia</taxon>
        <taxon>Eutetramitia</taxon>
        <taxon>Vahlkampfiidae</taxon>
        <taxon>Naegleria</taxon>
    </lineage>
</organism>